<evidence type="ECO:0000313" key="8">
    <source>
        <dbReference type="Proteomes" id="UP001254848"/>
    </source>
</evidence>
<proteinExistence type="predicted"/>
<dbReference type="PANTHER" id="PTHR37422:SF23">
    <property type="entry name" value="TEICHURONIC ACID BIOSYNTHESIS PROTEIN TUAE"/>
    <property type="match status" value="1"/>
</dbReference>
<comment type="subcellular location">
    <subcellularLocation>
        <location evidence="1">Membrane</location>
        <topology evidence="1">Multi-pass membrane protein</topology>
    </subcellularLocation>
</comment>
<feature type="transmembrane region" description="Helical" evidence="5">
    <location>
        <begin position="61"/>
        <end position="78"/>
    </location>
</feature>
<keyword evidence="4 5" id="KW-0472">Membrane</keyword>
<organism evidence="7 8">
    <name type="scientific">Anaeroselena agilis</name>
    <dbReference type="NCBI Taxonomy" id="3063788"/>
    <lineage>
        <taxon>Bacteria</taxon>
        <taxon>Bacillati</taxon>
        <taxon>Bacillota</taxon>
        <taxon>Negativicutes</taxon>
        <taxon>Acetonemataceae</taxon>
        <taxon>Anaeroselena</taxon>
    </lineage>
</organism>
<feature type="transmembrane region" description="Helical" evidence="5">
    <location>
        <begin position="84"/>
        <end position="102"/>
    </location>
</feature>
<gene>
    <name evidence="7" type="ORF">Q4T40_21570</name>
</gene>
<dbReference type="RefSeq" id="WP_413782272.1">
    <property type="nucleotide sequence ID" value="NZ_JAUOZS010000001.1"/>
</dbReference>
<dbReference type="Pfam" id="PF04932">
    <property type="entry name" value="Wzy_C"/>
    <property type="match status" value="1"/>
</dbReference>
<keyword evidence="3 5" id="KW-1133">Transmembrane helix</keyword>
<evidence type="ECO:0000259" key="6">
    <source>
        <dbReference type="Pfam" id="PF04932"/>
    </source>
</evidence>
<evidence type="ECO:0000256" key="4">
    <source>
        <dbReference type="ARBA" id="ARBA00023136"/>
    </source>
</evidence>
<dbReference type="Proteomes" id="UP001254848">
    <property type="component" value="Unassembled WGS sequence"/>
</dbReference>
<evidence type="ECO:0000256" key="2">
    <source>
        <dbReference type="ARBA" id="ARBA00022692"/>
    </source>
</evidence>
<keyword evidence="2 5" id="KW-0812">Transmembrane</keyword>
<feature type="transmembrane region" description="Helical" evidence="5">
    <location>
        <begin position="365"/>
        <end position="385"/>
    </location>
</feature>
<dbReference type="PANTHER" id="PTHR37422">
    <property type="entry name" value="TEICHURONIC ACID BIOSYNTHESIS PROTEIN TUAE"/>
    <property type="match status" value="1"/>
</dbReference>
<accession>A0ABU3P5N2</accession>
<comment type="caution">
    <text evidence="7">The sequence shown here is derived from an EMBL/GenBank/DDBJ whole genome shotgun (WGS) entry which is preliminary data.</text>
</comment>
<feature type="transmembrane region" description="Helical" evidence="5">
    <location>
        <begin position="170"/>
        <end position="187"/>
    </location>
</feature>
<evidence type="ECO:0000256" key="3">
    <source>
        <dbReference type="ARBA" id="ARBA00022989"/>
    </source>
</evidence>
<evidence type="ECO:0000256" key="1">
    <source>
        <dbReference type="ARBA" id="ARBA00004141"/>
    </source>
</evidence>
<name>A0ABU3P5N2_9FIRM</name>
<keyword evidence="8" id="KW-1185">Reference proteome</keyword>
<feature type="domain" description="O-antigen ligase-related" evidence="6">
    <location>
        <begin position="177"/>
        <end position="324"/>
    </location>
</feature>
<evidence type="ECO:0000313" key="7">
    <source>
        <dbReference type="EMBL" id="MDT8903828.1"/>
    </source>
</evidence>
<feature type="transmembrane region" description="Helical" evidence="5">
    <location>
        <begin position="219"/>
        <end position="235"/>
    </location>
</feature>
<feature type="transmembrane region" description="Helical" evidence="5">
    <location>
        <begin position="111"/>
        <end position="131"/>
    </location>
</feature>
<dbReference type="InterPro" id="IPR051533">
    <property type="entry name" value="WaaL-like"/>
</dbReference>
<evidence type="ECO:0000256" key="5">
    <source>
        <dbReference type="SAM" id="Phobius"/>
    </source>
</evidence>
<feature type="transmembrane region" description="Helical" evidence="5">
    <location>
        <begin position="193"/>
        <end position="212"/>
    </location>
</feature>
<feature type="transmembrane region" description="Helical" evidence="5">
    <location>
        <begin position="308"/>
        <end position="329"/>
    </location>
</feature>
<keyword evidence="7" id="KW-0436">Ligase</keyword>
<dbReference type="GO" id="GO:0016874">
    <property type="term" value="F:ligase activity"/>
    <property type="evidence" value="ECO:0007669"/>
    <property type="project" value="UniProtKB-KW"/>
</dbReference>
<feature type="transmembrane region" description="Helical" evidence="5">
    <location>
        <begin position="137"/>
        <end position="158"/>
    </location>
</feature>
<protein>
    <submittedName>
        <fullName evidence="7">O-antigen ligase family protein</fullName>
    </submittedName>
</protein>
<sequence>MPAVDRLDTAIKYLVLAFAAVMGFSRGGIHTVAWLLIVTAVLRFCWRPFPVPLDKELKRALLLFFGALTIASLFSGDIAASVKFLGLSVVKILPFFIVIAVVKEQNVVEQATVLMAGSMLVGAAIATWQGLHGMHRVGGTLGTMDFAGIVGLLVPVLLVKGFEETTGKKVRILYIIAAAVAMTAMMFNGTRAVWVTLAVTCILFVTISLIINWRKNRQAAVMVCALLLIIVLAFINTPSLNHRLHTITDTKFKSNHERILMWRYAIDVFTDHWLLGVGPATLPTLPLSPEEEVRLRQNPTYGHVHNNLLQIAAESGIAGGLAYLFLFYTILKTTVRKMRQAATQSWAMIAFLCTTDYLIHGMFDYTFNIPTIMYSFWLIIGLAYVSMSQEH</sequence>
<dbReference type="InterPro" id="IPR007016">
    <property type="entry name" value="O-antigen_ligase-rel_domated"/>
</dbReference>
<reference evidence="7 8" key="1">
    <citation type="submission" date="2023-07" db="EMBL/GenBank/DDBJ databases">
        <title>The novel representative of Negativicutes class, Anaeroselena agilis gen. nov. sp. nov.</title>
        <authorList>
            <person name="Prokofeva M.I."/>
            <person name="Elcheninov A.G."/>
            <person name="Klyukina A."/>
            <person name="Kublanov I.V."/>
            <person name="Frolov E.N."/>
            <person name="Podosokorskaya O.A."/>
        </authorList>
    </citation>
    <scope>NUCLEOTIDE SEQUENCE [LARGE SCALE GENOMIC DNA]</scope>
    <source>
        <strain evidence="7 8">4137-cl</strain>
    </source>
</reference>
<dbReference type="EMBL" id="JAUOZS010000001">
    <property type="protein sequence ID" value="MDT8903828.1"/>
    <property type="molecule type" value="Genomic_DNA"/>
</dbReference>